<keyword evidence="1" id="KW-0812">Transmembrane</keyword>
<organism evidence="2 3">
    <name type="scientific">Roseomonas alba</name>
    <dbReference type="NCBI Taxonomy" id="2846776"/>
    <lineage>
        <taxon>Bacteria</taxon>
        <taxon>Pseudomonadati</taxon>
        <taxon>Pseudomonadota</taxon>
        <taxon>Alphaproteobacteria</taxon>
        <taxon>Acetobacterales</taxon>
        <taxon>Roseomonadaceae</taxon>
        <taxon>Roseomonas</taxon>
    </lineage>
</organism>
<comment type="caution">
    <text evidence="2">The sequence shown here is derived from an EMBL/GenBank/DDBJ whole genome shotgun (WGS) entry which is preliminary data.</text>
</comment>
<accession>A0ABS7A9M9</accession>
<gene>
    <name evidence="2" type="ORF">KPL78_13155</name>
</gene>
<protein>
    <recommendedName>
        <fullName evidence="4">DUF4239 domain-containing protein</fullName>
    </recommendedName>
</protein>
<dbReference type="Proteomes" id="UP001196565">
    <property type="component" value="Unassembled WGS sequence"/>
</dbReference>
<feature type="transmembrane region" description="Helical" evidence="1">
    <location>
        <begin position="204"/>
        <end position="224"/>
    </location>
</feature>
<dbReference type="EMBL" id="JAHYBZ010000004">
    <property type="protein sequence ID" value="MBW6398805.1"/>
    <property type="molecule type" value="Genomic_DNA"/>
</dbReference>
<dbReference type="RefSeq" id="WP_219763410.1">
    <property type="nucleotide sequence ID" value="NZ_JAHYBZ010000004.1"/>
</dbReference>
<evidence type="ECO:0000313" key="2">
    <source>
        <dbReference type="EMBL" id="MBW6398805.1"/>
    </source>
</evidence>
<keyword evidence="1" id="KW-1133">Transmembrane helix</keyword>
<feature type="transmembrane region" description="Helical" evidence="1">
    <location>
        <begin position="39"/>
        <end position="60"/>
    </location>
</feature>
<evidence type="ECO:0008006" key="4">
    <source>
        <dbReference type="Google" id="ProtNLM"/>
    </source>
</evidence>
<sequence>MTLLIGAGVFVVTFAFGLVGLLLHRALLEDHRSGESKDVVRLVQAFIASIATLVLGLLIASANTHYREQADGASALAADIMVLDGALAHTGPAAASARAALRRMLHAAIDAHVLEARSDETAMIDPQHLDAFYDAVAGLQPANAAEHAAQQQALAIASRLVQARTTLLVRDVTDDLQWPFLAVLVSWLSLMFLAMGLFVRANTIIVLAIGAGALAVSGAIFMILELQNAHAGLLRISDAPLRFALEQLGHPIH</sequence>
<name>A0ABS7A9M9_9PROT</name>
<keyword evidence="3" id="KW-1185">Reference proteome</keyword>
<dbReference type="InterPro" id="IPR025333">
    <property type="entry name" value="DUF4239"/>
</dbReference>
<evidence type="ECO:0000313" key="3">
    <source>
        <dbReference type="Proteomes" id="UP001196565"/>
    </source>
</evidence>
<dbReference type="Pfam" id="PF14023">
    <property type="entry name" value="Bestrophin-like"/>
    <property type="match status" value="1"/>
</dbReference>
<proteinExistence type="predicted"/>
<keyword evidence="1" id="KW-0472">Membrane</keyword>
<reference evidence="2 3" key="1">
    <citation type="submission" date="2021-07" db="EMBL/GenBank/DDBJ databases">
        <authorList>
            <person name="So Y."/>
        </authorList>
    </citation>
    <scope>NUCLEOTIDE SEQUENCE [LARGE SCALE GENOMIC DNA]</scope>
    <source>
        <strain evidence="2 3">HJA6</strain>
    </source>
</reference>
<feature type="transmembrane region" description="Helical" evidence="1">
    <location>
        <begin position="6"/>
        <end position="27"/>
    </location>
</feature>
<feature type="transmembrane region" description="Helical" evidence="1">
    <location>
        <begin position="178"/>
        <end position="199"/>
    </location>
</feature>
<evidence type="ECO:0000256" key="1">
    <source>
        <dbReference type="SAM" id="Phobius"/>
    </source>
</evidence>